<dbReference type="InterPro" id="IPR009078">
    <property type="entry name" value="Ferritin-like_SF"/>
</dbReference>
<dbReference type="Pfam" id="PF05974">
    <property type="entry name" value="DUF892"/>
    <property type="match status" value="1"/>
</dbReference>
<proteinExistence type="predicted"/>
<dbReference type="AlphaFoldDB" id="A0A1H9TL56"/>
<dbReference type="STRING" id="641238.SAMN04490244_104254"/>
<dbReference type="Gene3D" id="1.20.1260.10">
    <property type="match status" value="1"/>
</dbReference>
<protein>
    <submittedName>
        <fullName evidence="2">Ferritin-like metal-binding protein YciE</fullName>
    </submittedName>
</protein>
<organism evidence="2 3">
    <name type="scientific">Tranquillimonas rosea</name>
    <dbReference type="NCBI Taxonomy" id="641238"/>
    <lineage>
        <taxon>Bacteria</taxon>
        <taxon>Pseudomonadati</taxon>
        <taxon>Pseudomonadota</taxon>
        <taxon>Alphaproteobacteria</taxon>
        <taxon>Rhodobacterales</taxon>
        <taxon>Roseobacteraceae</taxon>
        <taxon>Tranquillimonas</taxon>
    </lineage>
</organism>
<dbReference type="InterPro" id="IPR047114">
    <property type="entry name" value="YciF"/>
</dbReference>
<dbReference type="Proteomes" id="UP000198885">
    <property type="component" value="Unassembled WGS sequence"/>
</dbReference>
<dbReference type="InterPro" id="IPR012347">
    <property type="entry name" value="Ferritin-like"/>
</dbReference>
<evidence type="ECO:0000256" key="1">
    <source>
        <dbReference type="SAM" id="Coils"/>
    </source>
</evidence>
<evidence type="ECO:0000313" key="3">
    <source>
        <dbReference type="Proteomes" id="UP000198885"/>
    </source>
</evidence>
<dbReference type="SUPFAM" id="SSF47240">
    <property type="entry name" value="Ferritin-like"/>
    <property type="match status" value="1"/>
</dbReference>
<feature type="coiled-coil region" evidence="1">
    <location>
        <begin position="39"/>
        <end position="66"/>
    </location>
</feature>
<sequence length="160" mass="18043">MKDLNALFTHFVRDIYYAERQILKTLPKMARKAQSPDLREAFEMHHEETEGQIERLEQVFELLDLKPRGVTCEAIDGILAEGKEIMEETDSPDARDAGMIAAAQAVEHYEITRYGTMISWARQLGLTDAAELLQSTLEQEYAADDKLSKLAEGALNKEAA</sequence>
<dbReference type="RefSeq" id="WP_092691900.1">
    <property type="nucleotide sequence ID" value="NZ_FOGU01000004.1"/>
</dbReference>
<keyword evidence="3" id="KW-1185">Reference proteome</keyword>
<name>A0A1H9TL56_9RHOB</name>
<keyword evidence="1" id="KW-0175">Coiled coil</keyword>
<dbReference type="CDD" id="cd07909">
    <property type="entry name" value="YciF"/>
    <property type="match status" value="1"/>
</dbReference>
<dbReference type="PANTHER" id="PTHR30565:SF9">
    <property type="entry name" value="PROTEIN YCIF"/>
    <property type="match status" value="1"/>
</dbReference>
<reference evidence="2 3" key="1">
    <citation type="submission" date="2016-10" db="EMBL/GenBank/DDBJ databases">
        <authorList>
            <person name="de Groot N.N."/>
        </authorList>
    </citation>
    <scope>NUCLEOTIDE SEQUENCE [LARGE SCALE GENOMIC DNA]</scope>
    <source>
        <strain evidence="2 3">DSM 23042</strain>
    </source>
</reference>
<dbReference type="PANTHER" id="PTHR30565">
    <property type="entry name" value="PROTEIN YCIF"/>
    <property type="match status" value="1"/>
</dbReference>
<gene>
    <name evidence="2" type="ORF">SAMN04490244_104254</name>
</gene>
<dbReference type="OrthoDB" id="9795056at2"/>
<evidence type="ECO:0000313" key="2">
    <source>
        <dbReference type="EMBL" id="SER98020.1"/>
    </source>
</evidence>
<dbReference type="InterPro" id="IPR010287">
    <property type="entry name" value="DUF892_YciF-like"/>
</dbReference>
<dbReference type="EMBL" id="FOGU01000004">
    <property type="protein sequence ID" value="SER98020.1"/>
    <property type="molecule type" value="Genomic_DNA"/>
</dbReference>
<accession>A0A1H9TL56</accession>